<protein>
    <submittedName>
        <fullName evidence="2">PepSY-associated TM helix domain-containing protein</fullName>
    </submittedName>
</protein>
<gene>
    <name evidence="2" type="ORF">EJ065_1515</name>
</gene>
<evidence type="ECO:0000313" key="3">
    <source>
        <dbReference type="Proteomes" id="UP000288758"/>
    </source>
</evidence>
<dbReference type="InterPro" id="IPR005625">
    <property type="entry name" value="PepSY-ass_TM"/>
</dbReference>
<evidence type="ECO:0000313" key="2">
    <source>
        <dbReference type="EMBL" id="QAT83115.1"/>
    </source>
</evidence>
<dbReference type="PANTHER" id="PTHR34219">
    <property type="entry name" value="IRON-REGULATED INNER MEMBRANE PROTEIN-RELATED"/>
    <property type="match status" value="1"/>
</dbReference>
<dbReference type="EMBL" id="CP034669">
    <property type="protein sequence ID" value="QAT83115.1"/>
    <property type="molecule type" value="Genomic_DNA"/>
</dbReference>
<accession>A0A410RMN6</accession>
<dbReference type="Pfam" id="PF03929">
    <property type="entry name" value="PepSY_TM"/>
    <property type="match status" value="1"/>
</dbReference>
<dbReference type="Proteomes" id="UP000288758">
    <property type="component" value="Chromosome"/>
</dbReference>
<feature type="transmembrane region" description="Helical" evidence="1">
    <location>
        <begin position="199"/>
        <end position="218"/>
    </location>
</feature>
<dbReference type="RefSeq" id="WP_128795309.1">
    <property type="nucleotide sequence ID" value="NZ_CP034669.1"/>
</dbReference>
<feature type="transmembrane region" description="Helical" evidence="1">
    <location>
        <begin position="437"/>
        <end position="454"/>
    </location>
</feature>
<feature type="transmembrane region" description="Helical" evidence="1">
    <location>
        <begin position="413"/>
        <end position="430"/>
    </location>
</feature>
<organism evidence="2 3">
    <name type="scientific">Corallococcus coralloides</name>
    <name type="common">Myxococcus coralloides</name>
    <dbReference type="NCBI Taxonomy" id="184914"/>
    <lineage>
        <taxon>Bacteria</taxon>
        <taxon>Pseudomonadati</taxon>
        <taxon>Myxococcota</taxon>
        <taxon>Myxococcia</taxon>
        <taxon>Myxococcales</taxon>
        <taxon>Cystobacterineae</taxon>
        <taxon>Myxococcaceae</taxon>
        <taxon>Corallococcus</taxon>
    </lineage>
</organism>
<keyword evidence="1" id="KW-0812">Transmembrane</keyword>
<feature type="transmembrane region" description="Helical" evidence="1">
    <location>
        <begin position="374"/>
        <end position="401"/>
    </location>
</feature>
<dbReference type="AlphaFoldDB" id="A0A410RMN6"/>
<keyword evidence="1" id="KW-0472">Membrane</keyword>
<proteinExistence type="predicted"/>
<feature type="transmembrane region" description="Helical" evidence="1">
    <location>
        <begin position="141"/>
        <end position="163"/>
    </location>
</feature>
<sequence length="517" mass="55664">MKLRSDTYRLLWEAHAWAGAVASVLLVGMFLLGVASLFRHELVPWQQPRLRAPVAADEPRALATLQAWLDARVGRDGPSTLDVDLPAPYAPWMRLEWRAAGGEKQAVWVEPATGEEVPERSDLGYFLFLAHFLYPLPGGMALAGLVAVVLLLVVGTGLIIQLGRLRRELVRFRPREALRTVWGDLHKVLGSVGTPFQAMMAWTAAIICLNAAVLQPVVVRTAFQGDVDAGLQTLGYPRGAKPSGQAAPAPRVAAILARAREALPDARHYRFSLRNLGDASAYADVRGSARDGLAEFTTVRVSGDGQLLHVRRAGGPSASAKLLEGAYVLHSGLYSGMGLRLAYALLGLFSALCVVTGNLVWLERRARSMRRVDVALARLTAGGCGGAAFAIAAVFLANQLLPDALPHRVDWEHRVFFGAWCSSVLGGLVYPRARGWARWLLGLSGGVLVVLPWLDAWRNLRRVFDPAGSPFVFFVDLGLAALGAAFLLSAWAIGRIAPHDPGGARVAPLGVPAHEGR</sequence>
<feature type="transmembrane region" description="Helical" evidence="1">
    <location>
        <begin position="341"/>
        <end position="362"/>
    </location>
</feature>
<reference evidence="2 3" key="1">
    <citation type="submission" date="2018-12" db="EMBL/GenBank/DDBJ databases">
        <title>Complete Genome Sequence of the Corallopyronin A producing Myxobacterium Corallococcus coralloides B035.</title>
        <authorList>
            <person name="Bouhired S.M."/>
            <person name="Rupp O."/>
            <person name="Blom J."/>
            <person name="Schaeberle T.F."/>
            <person name="Kehraus S."/>
            <person name="Schiefer A."/>
            <person name="Pfarr K."/>
            <person name="Goesmann A."/>
            <person name="Hoerauf A."/>
            <person name="Koenig G.M."/>
        </authorList>
    </citation>
    <scope>NUCLEOTIDE SEQUENCE [LARGE SCALE GENOMIC DNA]</scope>
    <source>
        <strain evidence="2 3">B035</strain>
    </source>
</reference>
<evidence type="ECO:0000256" key="1">
    <source>
        <dbReference type="SAM" id="Phobius"/>
    </source>
</evidence>
<name>A0A410RMN6_CORCK</name>
<dbReference type="PANTHER" id="PTHR34219:SF3">
    <property type="entry name" value="BLL7967 PROTEIN"/>
    <property type="match status" value="1"/>
</dbReference>
<feature type="transmembrane region" description="Helical" evidence="1">
    <location>
        <begin position="12"/>
        <end position="38"/>
    </location>
</feature>
<feature type="transmembrane region" description="Helical" evidence="1">
    <location>
        <begin position="474"/>
        <end position="493"/>
    </location>
</feature>
<keyword evidence="1" id="KW-1133">Transmembrane helix</keyword>